<proteinExistence type="predicted"/>
<keyword evidence="3" id="KW-1185">Reference proteome</keyword>
<accession>A0ABW1NQS1</accession>
<protein>
    <submittedName>
        <fullName evidence="2">DUF397 domain-containing protein</fullName>
    </submittedName>
</protein>
<dbReference type="Pfam" id="PF04149">
    <property type="entry name" value="DUF397"/>
    <property type="match status" value="1"/>
</dbReference>
<feature type="domain" description="DUF397" evidence="1">
    <location>
        <begin position="41"/>
        <end position="91"/>
    </location>
</feature>
<dbReference type="Proteomes" id="UP001596137">
    <property type="component" value="Unassembled WGS sequence"/>
</dbReference>
<comment type="caution">
    <text evidence="2">The sequence shown here is derived from an EMBL/GenBank/DDBJ whole genome shotgun (WGS) entry which is preliminary data.</text>
</comment>
<dbReference type="EMBL" id="JBHSRF010000054">
    <property type="protein sequence ID" value="MFC6085034.1"/>
    <property type="molecule type" value="Genomic_DNA"/>
</dbReference>
<reference evidence="3" key="1">
    <citation type="journal article" date="2019" name="Int. J. Syst. Evol. Microbiol.">
        <title>The Global Catalogue of Microorganisms (GCM) 10K type strain sequencing project: providing services to taxonomists for standard genome sequencing and annotation.</title>
        <authorList>
            <consortium name="The Broad Institute Genomics Platform"/>
            <consortium name="The Broad Institute Genome Sequencing Center for Infectious Disease"/>
            <person name="Wu L."/>
            <person name="Ma J."/>
        </authorList>
    </citation>
    <scope>NUCLEOTIDE SEQUENCE [LARGE SCALE GENOMIC DNA]</scope>
    <source>
        <strain evidence="3">JCM 30346</strain>
    </source>
</reference>
<organism evidence="2 3">
    <name type="scientific">Sphaerisporangium aureirubrum</name>
    <dbReference type="NCBI Taxonomy" id="1544736"/>
    <lineage>
        <taxon>Bacteria</taxon>
        <taxon>Bacillati</taxon>
        <taxon>Actinomycetota</taxon>
        <taxon>Actinomycetes</taxon>
        <taxon>Streptosporangiales</taxon>
        <taxon>Streptosporangiaceae</taxon>
        <taxon>Sphaerisporangium</taxon>
    </lineage>
</organism>
<dbReference type="InterPro" id="IPR007278">
    <property type="entry name" value="DUF397"/>
</dbReference>
<name>A0ABW1NQS1_9ACTN</name>
<evidence type="ECO:0000313" key="3">
    <source>
        <dbReference type="Proteomes" id="UP001596137"/>
    </source>
</evidence>
<sequence length="104" mass="11153">MDVSLGPPNESIPKYIGARLVAGSITDRSLNVINSEILRHAAWRKSKRSDSQGGCVSVADLGSCRAIRDSKNPGLHVMVSPASWSTFIAWVLVSGDVSAKSYHD</sequence>
<dbReference type="RefSeq" id="WP_380758736.1">
    <property type="nucleotide sequence ID" value="NZ_JBHSRF010000054.1"/>
</dbReference>
<evidence type="ECO:0000259" key="1">
    <source>
        <dbReference type="Pfam" id="PF04149"/>
    </source>
</evidence>
<evidence type="ECO:0000313" key="2">
    <source>
        <dbReference type="EMBL" id="MFC6085034.1"/>
    </source>
</evidence>
<gene>
    <name evidence="2" type="ORF">ACFP1K_27995</name>
</gene>